<sequence>MDVIRLIEDLRDLLEVSSTIPLTGKTMVDKDEINHILDQIQSQIPQDISEAKNIKERKDEIFEEANLHAKQIVQAAHVEAQKLVDEDEITVTAQNQAREIMRRAEEESEQMRISAKRYVDGLLEQTQVQLSDMIKLINENRKELGE</sequence>
<organism evidence="1 2">
    <name type="scientific">Aedoeadaptatus ivorii</name>
    <dbReference type="NCBI Taxonomy" id="54006"/>
    <lineage>
        <taxon>Bacteria</taxon>
        <taxon>Bacillati</taxon>
        <taxon>Bacillota</taxon>
        <taxon>Tissierellia</taxon>
        <taxon>Tissierellales</taxon>
        <taxon>Peptoniphilaceae</taxon>
        <taxon>Aedoeadaptatus</taxon>
    </lineage>
</organism>
<evidence type="ECO:0000313" key="1">
    <source>
        <dbReference type="EMBL" id="VEJ35612.1"/>
    </source>
</evidence>
<dbReference type="OrthoDB" id="1690557at2"/>
<accession>A0A448V1C4</accession>
<dbReference type="RefSeq" id="WP_126465388.1">
    <property type="nucleotide sequence ID" value="NZ_JAUSWF010000001.1"/>
</dbReference>
<name>A0A448V1C4_9FIRM</name>
<dbReference type="KEGG" id="piv:NCTC13079_00784"/>
<dbReference type="Proteomes" id="UP000269544">
    <property type="component" value="Chromosome"/>
</dbReference>
<dbReference type="EMBL" id="LR134523">
    <property type="protein sequence ID" value="VEJ35612.1"/>
    <property type="molecule type" value="Genomic_DNA"/>
</dbReference>
<reference evidence="1 2" key="1">
    <citation type="submission" date="2018-12" db="EMBL/GenBank/DDBJ databases">
        <authorList>
            <consortium name="Pathogen Informatics"/>
        </authorList>
    </citation>
    <scope>NUCLEOTIDE SEQUENCE [LARGE SCALE GENOMIC DNA]</scope>
    <source>
        <strain evidence="1 2">NCTC13079</strain>
    </source>
</reference>
<keyword evidence="2" id="KW-1185">Reference proteome</keyword>
<evidence type="ECO:0000313" key="2">
    <source>
        <dbReference type="Proteomes" id="UP000269544"/>
    </source>
</evidence>
<gene>
    <name evidence="1" type="ORF">NCTC13079_00784</name>
</gene>
<protein>
    <recommendedName>
        <fullName evidence="3">ATPase</fullName>
    </recommendedName>
</protein>
<evidence type="ECO:0008006" key="3">
    <source>
        <dbReference type="Google" id="ProtNLM"/>
    </source>
</evidence>
<proteinExistence type="predicted"/>
<dbReference type="AlphaFoldDB" id="A0A448V1C4"/>